<proteinExistence type="inferred from homology"/>
<dbReference type="OrthoDB" id="5422926at2"/>
<feature type="transmembrane region" description="Helical" evidence="7">
    <location>
        <begin position="98"/>
        <end position="119"/>
    </location>
</feature>
<feature type="transmembrane region" description="Helical" evidence="7">
    <location>
        <begin position="53"/>
        <end position="86"/>
    </location>
</feature>
<dbReference type="InterPro" id="IPR001851">
    <property type="entry name" value="ABC_transp_permease"/>
</dbReference>
<keyword evidence="5 7" id="KW-1133">Transmembrane helix</keyword>
<evidence type="ECO:0000313" key="9">
    <source>
        <dbReference type="Proteomes" id="UP000250079"/>
    </source>
</evidence>
<comment type="similarity">
    <text evidence="2">Belongs to the binding-protein-dependent transport system permease family. AraH/RbsC subfamily.</text>
</comment>
<evidence type="ECO:0000256" key="2">
    <source>
        <dbReference type="ARBA" id="ARBA00007942"/>
    </source>
</evidence>
<feature type="transmembrane region" description="Helical" evidence="7">
    <location>
        <begin position="274"/>
        <end position="294"/>
    </location>
</feature>
<dbReference type="EMBL" id="CP018632">
    <property type="protein sequence ID" value="ASJ75818.1"/>
    <property type="molecule type" value="Genomic_DNA"/>
</dbReference>
<feature type="transmembrane region" description="Helical" evidence="7">
    <location>
        <begin position="15"/>
        <end position="32"/>
    </location>
</feature>
<dbReference type="GO" id="GO:0022857">
    <property type="term" value="F:transmembrane transporter activity"/>
    <property type="evidence" value="ECO:0007669"/>
    <property type="project" value="InterPro"/>
</dbReference>
<accession>A0A2Z2P0Y2</accession>
<feature type="transmembrane region" description="Helical" evidence="7">
    <location>
        <begin position="219"/>
        <end position="241"/>
    </location>
</feature>
<evidence type="ECO:0000256" key="6">
    <source>
        <dbReference type="ARBA" id="ARBA00023136"/>
    </source>
</evidence>
<evidence type="ECO:0000256" key="5">
    <source>
        <dbReference type="ARBA" id="ARBA00022989"/>
    </source>
</evidence>
<gene>
    <name evidence="8" type="primary">rbsC_11</name>
    <name evidence="8" type="ORF">IMCC3135_28830</name>
</gene>
<name>A0A2Z2P0Y2_9GAMM</name>
<reference evidence="8 9" key="1">
    <citation type="submission" date="2016-12" db="EMBL/GenBank/DDBJ databases">
        <authorList>
            <person name="Song W.-J."/>
            <person name="Kurnit D.M."/>
        </authorList>
    </citation>
    <scope>NUCLEOTIDE SEQUENCE [LARGE SCALE GENOMIC DNA]</scope>
    <source>
        <strain evidence="8 9">IMCC3135</strain>
    </source>
</reference>
<sequence>MTPAFKLTSFLRNHHLQLLPIIVLLVLAMTVLSDSFMNTQNMINLANRISINLIIAAGMTLLITSGGIDLSVGSTVGLSAIAAALYFQNGYDAIAGPYGAIALGLGVGAMVGLLNGFLVAILGIPAFIATLGLMLAVRGVVFIISSGRTIMGFGQSYIDTFSGFTLGIPRAAIVAVITALLASFVLNRTTTGRLLQGLGGNERCLYTAGIRVKRLKMGAYVMMGILAGLAGLTLSASMSAAEPFAGTWYELDAIAVVVMGGTALAGGKGTLMGTTLGATLLGLVANSINLLGISAYYQTFLVGVMIMTAIVIGSPVLTGARAR</sequence>
<comment type="subcellular location">
    <subcellularLocation>
        <location evidence="1">Cell inner membrane</location>
        <topology evidence="1">Multi-pass membrane protein</topology>
    </subcellularLocation>
</comment>
<feature type="transmembrane region" description="Helical" evidence="7">
    <location>
        <begin position="300"/>
        <end position="320"/>
    </location>
</feature>
<dbReference type="Pfam" id="PF02653">
    <property type="entry name" value="BPD_transp_2"/>
    <property type="match status" value="1"/>
</dbReference>
<dbReference type="PANTHER" id="PTHR32196">
    <property type="entry name" value="ABC TRANSPORTER PERMEASE PROTEIN YPHD-RELATED-RELATED"/>
    <property type="match status" value="1"/>
</dbReference>
<protein>
    <submittedName>
        <fullName evidence="8">Ribose import permease protein RbsC</fullName>
    </submittedName>
</protein>
<keyword evidence="4 7" id="KW-0812">Transmembrane</keyword>
<dbReference type="AlphaFoldDB" id="A0A2Z2P0Y2"/>
<dbReference type="RefSeq" id="WP_088920670.1">
    <property type="nucleotide sequence ID" value="NZ_CP018632.1"/>
</dbReference>
<keyword evidence="9" id="KW-1185">Reference proteome</keyword>
<organism evidence="8 9">
    <name type="scientific">Granulosicoccus antarcticus IMCC3135</name>
    <dbReference type="NCBI Taxonomy" id="1192854"/>
    <lineage>
        <taxon>Bacteria</taxon>
        <taxon>Pseudomonadati</taxon>
        <taxon>Pseudomonadota</taxon>
        <taxon>Gammaproteobacteria</taxon>
        <taxon>Chromatiales</taxon>
        <taxon>Granulosicoccaceae</taxon>
        <taxon>Granulosicoccus</taxon>
    </lineage>
</organism>
<keyword evidence="3" id="KW-1003">Cell membrane</keyword>
<dbReference type="Proteomes" id="UP000250079">
    <property type="component" value="Chromosome"/>
</dbReference>
<evidence type="ECO:0000256" key="3">
    <source>
        <dbReference type="ARBA" id="ARBA00022475"/>
    </source>
</evidence>
<feature type="transmembrane region" description="Helical" evidence="7">
    <location>
        <begin position="167"/>
        <end position="186"/>
    </location>
</feature>
<feature type="transmembrane region" description="Helical" evidence="7">
    <location>
        <begin position="126"/>
        <end position="147"/>
    </location>
</feature>
<evidence type="ECO:0000256" key="7">
    <source>
        <dbReference type="SAM" id="Phobius"/>
    </source>
</evidence>
<evidence type="ECO:0000313" key="8">
    <source>
        <dbReference type="EMBL" id="ASJ75818.1"/>
    </source>
</evidence>
<evidence type="ECO:0000256" key="1">
    <source>
        <dbReference type="ARBA" id="ARBA00004429"/>
    </source>
</evidence>
<evidence type="ECO:0000256" key="4">
    <source>
        <dbReference type="ARBA" id="ARBA00022692"/>
    </source>
</evidence>
<dbReference type="CDD" id="cd06579">
    <property type="entry name" value="TM_PBP1_transp_AraH_like"/>
    <property type="match status" value="1"/>
</dbReference>
<keyword evidence="6 7" id="KW-0472">Membrane</keyword>
<dbReference type="PANTHER" id="PTHR32196:SF72">
    <property type="entry name" value="RIBOSE IMPORT PERMEASE PROTEIN RBSC"/>
    <property type="match status" value="1"/>
</dbReference>
<dbReference type="GO" id="GO:0005886">
    <property type="term" value="C:plasma membrane"/>
    <property type="evidence" value="ECO:0007669"/>
    <property type="project" value="UniProtKB-SubCell"/>
</dbReference>
<dbReference type="KEGG" id="gai:IMCC3135_28830"/>